<dbReference type="Proteomes" id="UP000011575">
    <property type="component" value="Unassembled WGS sequence"/>
</dbReference>
<feature type="region of interest" description="Disordered" evidence="1">
    <location>
        <begin position="92"/>
        <end position="116"/>
    </location>
</feature>
<sequence length="202" mass="20787">MKLRFNHSSLGDLPPPGVTWRWGDVVGTEDGKVDPVEAHAARSLIEKRDDGRYETTSWLAEYLDDQYSITLTGEPVKTDAAQQALPGIDAGSRAVRADGSGSTAATTSNPGAGRQVSLTGENASAAVAELRAAEAVRVNAAKADQDRESRADGARRVAGQATIATYVDAAVAGGIRRSAGDVYASPVPESVGAPVPSGASIA</sequence>
<gene>
    <name evidence="2" type="ORF">C461_05292</name>
</gene>
<dbReference type="PATRIC" id="fig|1230454.4.peg.1077"/>
<dbReference type="STRING" id="1230454.C461_05292"/>
<accession>M0PHG4</accession>
<feature type="region of interest" description="Disordered" evidence="1">
    <location>
        <begin position="181"/>
        <end position="202"/>
    </location>
</feature>
<evidence type="ECO:0000256" key="1">
    <source>
        <dbReference type="SAM" id="MobiDB-lite"/>
    </source>
</evidence>
<protein>
    <submittedName>
        <fullName evidence="2">Uncharacterized protein</fullName>
    </submittedName>
</protein>
<organism evidence="2 3">
    <name type="scientific">Halorubrum aidingense JCM 13560</name>
    <dbReference type="NCBI Taxonomy" id="1230454"/>
    <lineage>
        <taxon>Archaea</taxon>
        <taxon>Methanobacteriati</taxon>
        <taxon>Methanobacteriota</taxon>
        <taxon>Stenosarchaea group</taxon>
        <taxon>Halobacteria</taxon>
        <taxon>Halobacteriales</taxon>
        <taxon>Haloferacaceae</taxon>
        <taxon>Halorubrum</taxon>
    </lineage>
</organism>
<reference evidence="2 3" key="1">
    <citation type="journal article" date="2014" name="PLoS Genet.">
        <title>Phylogenetically driven sequencing of extremely halophilic archaea reveals strategies for static and dynamic osmo-response.</title>
        <authorList>
            <person name="Becker E.A."/>
            <person name="Seitzer P.M."/>
            <person name="Tritt A."/>
            <person name="Larsen D."/>
            <person name="Krusor M."/>
            <person name="Yao A.I."/>
            <person name="Wu D."/>
            <person name="Madern D."/>
            <person name="Eisen J.A."/>
            <person name="Darling A.E."/>
            <person name="Facciotti M.T."/>
        </authorList>
    </citation>
    <scope>NUCLEOTIDE SEQUENCE [LARGE SCALE GENOMIC DNA]</scope>
    <source>
        <strain evidence="2 3">JCM 13560</strain>
    </source>
</reference>
<proteinExistence type="predicted"/>
<keyword evidence="3" id="KW-1185">Reference proteome</keyword>
<feature type="compositionally biased region" description="Polar residues" evidence="1">
    <location>
        <begin position="100"/>
        <end position="116"/>
    </location>
</feature>
<evidence type="ECO:0000313" key="2">
    <source>
        <dbReference type="EMBL" id="EMA69019.1"/>
    </source>
</evidence>
<evidence type="ECO:0000313" key="3">
    <source>
        <dbReference type="Proteomes" id="UP000011575"/>
    </source>
</evidence>
<name>M0PHG4_9EURY</name>
<dbReference type="AlphaFoldDB" id="M0PHG4"/>
<dbReference type="EMBL" id="AOJI01000017">
    <property type="protein sequence ID" value="EMA69019.1"/>
    <property type="molecule type" value="Genomic_DNA"/>
</dbReference>
<comment type="caution">
    <text evidence="2">The sequence shown here is derived from an EMBL/GenBank/DDBJ whole genome shotgun (WGS) entry which is preliminary data.</text>
</comment>